<accession>A0ABR3M049</accession>
<keyword evidence="1" id="KW-1133">Transmembrane helix</keyword>
<sequence length="95" mass="10298">MQITDRTTPGNEAALFMETSGVVRDRLILTLPGYGPESCRSLFACLSGSSLFCHLTPSVFPLSFSCYLCGVVHLSRSILCLCFAAVFYLLPPTVS</sequence>
<reference evidence="2 3" key="1">
    <citation type="submission" date="2023-09" db="EMBL/GenBank/DDBJ databases">
        <authorList>
            <person name="Wang M."/>
        </authorList>
    </citation>
    <scope>NUCLEOTIDE SEQUENCE [LARGE SCALE GENOMIC DNA]</scope>
    <source>
        <strain evidence="2">GT-2023</strain>
        <tissue evidence="2">Liver</tissue>
    </source>
</reference>
<evidence type="ECO:0000313" key="2">
    <source>
        <dbReference type="EMBL" id="KAL1258180.1"/>
    </source>
</evidence>
<name>A0ABR3M049_9TELE</name>
<comment type="caution">
    <text evidence="2">The sequence shown here is derived from an EMBL/GenBank/DDBJ whole genome shotgun (WGS) entry which is preliminary data.</text>
</comment>
<keyword evidence="1" id="KW-0812">Transmembrane</keyword>
<dbReference type="EMBL" id="JAYMGO010000017">
    <property type="protein sequence ID" value="KAL1258180.1"/>
    <property type="molecule type" value="Genomic_DNA"/>
</dbReference>
<protein>
    <submittedName>
        <fullName evidence="2">Uncharacterized protein</fullName>
    </submittedName>
</protein>
<dbReference type="Proteomes" id="UP001558613">
    <property type="component" value="Unassembled WGS sequence"/>
</dbReference>
<keyword evidence="1" id="KW-0472">Membrane</keyword>
<evidence type="ECO:0000256" key="1">
    <source>
        <dbReference type="SAM" id="Phobius"/>
    </source>
</evidence>
<keyword evidence="3" id="KW-1185">Reference proteome</keyword>
<organism evidence="2 3">
    <name type="scientific">Cirrhinus molitorella</name>
    <name type="common">mud carp</name>
    <dbReference type="NCBI Taxonomy" id="172907"/>
    <lineage>
        <taxon>Eukaryota</taxon>
        <taxon>Metazoa</taxon>
        <taxon>Chordata</taxon>
        <taxon>Craniata</taxon>
        <taxon>Vertebrata</taxon>
        <taxon>Euteleostomi</taxon>
        <taxon>Actinopterygii</taxon>
        <taxon>Neopterygii</taxon>
        <taxon>Teleostei</taxon>
        <taxon>Ostariophysi</taxon>
        <taxon>Cypriniformes</taxon>
        <taxon>Cyprinidae</taxon>
        <taxon>Labeoninae</taxon>
        <taxon>Labeonini</taxon>
        <taxon>Cirrhinus</taxon>
    </lineage>
</organism>
<feature type="transmembrane region" description="Helical" evidence="1">
    <location>
        <begin position="64"/>
        <end position="90"/>
    </location>
</feature>
<gene>
    <name evidence="2" type="ORF">QQF64_011424</name>
</gene>
<evidence type="ECO:0000313" key="3">
    <source>
        <dbReference type="Proteomes" id="UP001558613"/>
    </source>
</evidence>
<proteinExistence type="predicted"/>